<name>A0A450S9Z7_9GAMM</name>
<keyword evidence="2" id="KW-1133">Transmembrane helix</keyword>
<organism evidence="3">
    <name type="scientific">Candidatus Kentrum sp. DK</name>
    <dbReference type="NCBI Taxonomy" id="2126562"/>
    <lineage>
        <taxon>Bacteria</taxon>
        <taxon>Pseudomonadati</taxon>
        <taxon>Pseudomonadota</taxon>
        <taxon>Gammaproteobacteria</taxon>
        <taxon>Candidatus Kentrum</taxon>
    </lineage>
</organism>
<keyword evidence="2" id="KW-0812">Transmembrane</keyword>
<proteinExistence type="predicted"/>
<dbReference type="EMBL" id="CAADEX010000021">
    <property type="protein sequence ID" value="VFJ48802.1"/>
    <property type="molecule type" value="Genomic_DNA"/>
</dbReference>
<keyword evidence="2" id="KW-0472">Membrane</keyword>
<evidence type="ECO:0000313" key="3">
    <source>
        <dbReference type="EMBL" id="VFJ48802.1"/>
    </source>
</evidence>
<dbReference type="AlphaFoldDB" id="A0A450S9Z7"/>
<gene>
    <name evidence="3" type="ORF">BECKDK2373B_GA0170837_102130</name>
</gene>
<reference evidence="3" key="1">
    <citation type="submission" date="2019-02" db="EMBL/GenBank/DDBJ databases">
        <authorList>
            <person name="Gruber-Vodicka R. H."/>
            <person name="Seah K. B. B."/>
        </authorList>
    </citation>
    <scope>NUCLEOTIDE SEQUENCE</scope>
    <source>
        <strain evidence="3">BECK_DK47</strain>
    </source>
</reference>
<feature type="region of interest" description="Disordered" evidence="1">
    <location>
        <begin position="45"/>
        <end position="69"/>
    </location>
</feature>
<accession>A0A450S9Z7</accession>
<sequence>MPRWITNVSNLFRGDNLQIMIFLLALLGVIWGVYTYLNPPSGQEPTGVIIMPPDDPKAENHPGNTRSPAPRLQMLLREPLTEFAHKHAMKQGETIFVQRILDPRRWGSELGENIRGVLQNVLSAPGIGLRLQMMEPYRADYALQGILMELSPSKRELQLEFLRRTDLTWDTLETISIPLSGVQEAGNPDRTYRMVCATGRHRIQCRGDGPINEENCQIWKALRFARVLAEAEISQQGSGTTSNRHEEQFDLRRDRMDRDIIEKEGRGTLTGIEDGDLPRIIGRSVEVQRCAQVMGSPSSP</sequence>
<evidence type="ECO:0000256" key="1">
    <source>
        <dbReference type="SAM" id="MobiDB-lite"/>
    </source>
</evidence>
<evidence type="ECO:0000256" key="2">
    <source>
        <dbReference type="SAM" id="Phobius"/>
    </source>
</evidence>
<protein>
    <submittedName>
        <fullName evidence="3">Uncharacterized protein</fullName>
    </submittedName>
</protein>
<feature type="region of interest" description="Disordered" evidence="1">
    <location>
        <begin position="234"/>
        <end position="253"/>
    </location>
</feature>
<feature type="compositionally biased region" description="Basic and acidic residues" evidence="1">
    <location>
        <begin position="243"/>
        <end position="253"/>
    </location>
</feature>
<feature type="transmembrane region" description="Helical" evidence="2">
    <location>
        <begin position="20"/>
        <end position="37"/>
    </location>
</feature>